<proteinExistence type="predicted"/>
<dbReference type="RefSeq" id="WP_204607408.1">
    <property type="nucleotide sequence ID" value="NZ_BAAAJX010000017.1"/>
</dbReference>
<dbReference type="EMBL" id="BAAAJX010000017">
    <property type="protein sequence ID" value="GAA1494720.1"/>
    <property type="molecule type" value="Genomic_DNA"/>
</dbReference>
<keyword evidence="2" id="KW-1185">Reference proteome</keyword>
<dbReference type="Proteomes" id="UP001501742">
    <property type="component" value="Unassembled WGS sequence"/>
</dbReference>
<gene>
    <name evidence="1" type="ORF">GCM10009627_30660</name>
</gene>
<sequence length="54" mass="6099">MPTFDATEAHKRVKPEMMEAFKQALADADREGQEVYSVIVVNGVPLMYSVRDRA</sequence>
<evidence type="ECO:0000313" key="2">
    <source>
        <dbReference type="Proteomes" id="UP001501742"/>
    </source>
</evidence>
<comment type="caution">
    <text evidence="1">The sequence shown here is derived from an EMBL/GenBank/DDBJ whole genome shotgun (WGS) entry which is preliminary data.</text>
</comment>
<name>A0ABN1ZGP2_9MICO</name>
<accession>A0ABN1ZGP2</accession>
<organism evidence="1 2">
    <name type="scientific">Curtobacterium herbarum</name>
    <dbReference type="NCBI Taxonomy" id="150122"/>
    <lineage>
        <taxon>Bacteria</taxon>
        <taxon>Bacillati</taxon>
        <taxon>Actinomycetota</taxon>
        <taxon>Actinomycetes</taxon>
        <taxon>Micrococcales</taxon>
        <taxon>Microbacteriaceae</taxon>
        <taxon>Curtobacterium</taxon>
    </lineage>
</organism>
<protein>
    <submittedName>
        <fullName evidence="1">Uncharacterized protein</fullName>
    </submittedName>
</protein>
<reference evidence="1 2" key="1">
    <citation type="journal article" date="2019" name="Int. J. Syst. Evol. Microbiol.">
        <title>The Global Catalogue of Microorganisms (GCM) 10K type strain sequencing project: providing services to taxonomists for standard genome sequencing and annotation.</title>
        <authorList>
            <consortium name="The Broad Institute Genomics Platform"/>
            <consortium name="The Broad Institute Genome Sequencing Center for Infectious Disease"/>
            <person name="Wu L."/>
            <person name="Ma J."/>
        </authorList>
    </citation>
    <scope>NUCLEOTIDE SEQUENCE [LARGE SCALE GENOMIC DNA]</scope>
    <source>
        <strain evidence="1 2">JCM 12140</strain>
    </source>
</reference>
<evidence type="ECO:0000313" key="1">
    <source>
        <dbReference type="EMBL" id="GAA1494720.1"/>
    </source>
</evidence>